<keyword evidence="2" id="KW-1185">Reference proteome</keyword>
<gene>
    <name evidence="1" type="ORF">Slin15195_G106620</name>
</gene>
<protein>
    <submittedName>
        <fullName evidence="1">Uncharacterized protein</fullName>
    </submittedName>
</protein>
<proteinExistence type="predicted"/>
<dbReference type="EMBL" id="CP099426">
    <property type="protein sequence ID" value="USW57343.1"/>
    <property type="molecule type" value="Genomic_DNA"/>
</dbReference>
<dbReference type="OrthoDB" id="3641180at2759"/>
<name>A0A9Q9B4I1_9PEZI</name>
<evidence type="ECO:0000313" key="2">
    <source>
        <dbReference type="Proteomes" id="UP001056384"/>
    </source>
</evidence>
<dbReference type="Proteomes" id="UP001056384">
    <property type="component" value="Chromosome 9"/>
</dbReference>
<sequence>MNGMSCAAPLLGGTGVNYHEARSLISDFCAATANSIIENSTNETGILKTASGNSDILLTISYTTTRQTYDTSCSLEPTASFTVSQSTCEKAFYRLLDECDTAASGYLGKFGGTVTSGCGVYTLETTPEEIIECGNNPYPRSVDMSWTAMSKGIANYCNTPLQLTPEYIYSDSFLIDTPKGQSLGNYLEGDVVVKTVTQFNGQGQTDCGYSKPFNTNGDECKRKLTSIIDQCGGKGGVLSENGKHGCVLWTIWGQHAT</sequence>
<dbReference type="AlphaFoldDB" id="A0A9Q9B4I1"/>
<accession>A0A9Q9B4I1</accession>
<organism evidence="1 2">
    <name type="scientific">Septoria linicola</name>
    <dbReference type="NCBI Taxonomy" id="215465"/>
    <lineage>
        <taxon>Eukaryota</taxon>
        <taxon>Fungi</taxon>
        <taxon>Dikarya</taxon>
        <taxon>Ascomycota</taxon>
        <taxon>Pezizomycotina</taxon>
        <taxon>Dothideomycetes</taxon>
        <taxon>Dothideomycetidae</taxon>
        <taxon>Mycosphaerellales</taxon>
        <taxon>Mycosphaerellaceae</taxon>
        <taxon>Septoria</taxon>
    </lineage>
</organism>
<evidence type="ECO:0000313" key="1">
    <source>
        <dbReference type="EMBL" id="USW57343.1"/>
    </source>
</evidence>
<reference evidence="1" key="1">
    <citation type="submission" date="2022-06" db="EMBL/GenBank/DDBJ databases">
        <title>Complete genome sequences of two strains of the flax pathogen Septoria linicola.</title>
        <authorList>
            <person name="Lapalu N."/>
            <person name="Simon A."/>
            <person name="Demenou B."/>
            <person name="Paumier D."/>
            <person name="Guillot M.-P."/>
            <person name="Gout L."/>
            <person name="Valade R."/>
        </authorList>
    </citation>
    <scope>NUCLEOTIDE SEQUENCE</scope>
    <source>
        <strain evidence="1">SE15195</strain>
    </source>
</reference>